<sequence length="505" mass="55297">MVGELAGGFGTTGIVGAVAYGMKQVADTYKETAREAYNLDVASKNTGMRVDDFTRLTGAMRILGADSDKAGASVEGLFKTFNDAAAGNNSGVLGVMAQIGAQIVKNKNGTVDVLKTTQELARIFPTLRPEMQKTVADALGLTPETLALLREGNQLKELLAKSDKFGLTVDPELNRQMVETNRQMNEFSARLDGLMKQGRQHLYNTVHNEPVTQTLNDAQKYDGKTLYHGDRDKDIRWAAFRDDEFKKTLNFKERTALTVNAPDKGLQDKLNARYGAIWQGYQLMDDLNNIRRPGSAAVENGPVPYNQPSNNAIGLRNNNPGNLRSAPNTVGKNGGFSRFHTEGDGLSAMARQLMLYGDRGNNTLNGIIHTYAPATENKTQAYIDDVAKRTGYKPTDRLNLHDSATLVPLMAAMVRHENGTQPFSREQLGNGVSNAIFDDRWAGLRNTNILTQQRNNGAEEISGAIKTALDENPLKLEVTMTDGRGGNPQTFNVQNGGRITYPMNH</sequence>
<evidence type="ECO:0000313" key="2">
    <source>
        <dbReference type="Proteomes" id="UP000030106"/>
    </source>
</evidence>
<proteinExistence type="predicted"/>
<accession>A0A0A2V5I9</accession>
<dbReference type="AlphaFoldDB" id="A0A0A2V5I9"/>
<organism evidence="1 2">
    <name type="scientific">Beauveria bassiana D1-5</name>
    <dbReference type="NCBI Taxonomy" id="1245745"/>
    <lineage>
        <taxon>Eukaryota</taxon>
        <taxon>Fungi</taxon>
        <taxon>Dikarya</taxon>
        <taxon>Ascomycota</taxon>
        <taxon>Pezizomycotina</taxon>
        <taxon>Sordariomycetes</taxon>
        <taxon>Hypocreomycetidae</taxon>
        <taxon>Hypocreales</taxon>
        <taxon>Cordycipitaceae</taxon>
        <taxon>Beauveria</taxon>
    </lineage>
</organism>
<dbReference type="Proteomes" id="UP000030106">
    <property type="component" value="Unassembled WGS sequence"/>
</dbReference>
<dbReference type="HOGENOM" id="CLU_452644_0_0_1"/>
<comment type="caution">
    <text evidence="1">The sequence shown here is derived from an EMBL/GenBank/DDBJ whole genome shotgun (WGS) entry which is preliminary data.</text>
</comment>
<dbReference type="EMBL" id="ANFO01001397">
    <property type="protein sequence ID" value="KGQ02723.1"/>
    <property type="molecule type" value="Genomic_DNA"/>
</dbReference>
<protein>
    <submittedName>
        <fullName evidence="1">Protein P5</fullName>
    </submittedName>
</protein>
<name>A0A0A2V5I9_BEABA</name>
<evidence type="ECO:0000313" key="1">
    <source>
        <dbReference type="EMBL" id="KGQ02723.1"/>
    </source>
</evidence>
<reference evidence="1 2" key="1">
    <citation type="submission" date="2012-10" db="EMBL/GenBank/DDBJ databases">
        <title>Genome sequencing and analysis of entomopathogenic fungi Beauveria bassiana D1-5.</title>
        <authorList>
            <person name="Li Q."/>
            <person name="Wang L."/>
            <person name="Zhang Z."/>
            <person name="Wang Q."/>
            <person name="Ren J."/>
            <person name="Wang M."/>
            <person name="Xu W."/>
            <person name="Wang J."/>
            <person name="Lu Y."/>
            <person name="Du Q."/>
            <person name="Sun Z."/>
        </authorList>
    </citation>
    <scope>NUCLEOTIDE SEQUENCE [LARGE SCALE GENOMIC DNA]</scope>
    <source>
        <strain evidence="1 2">D1-5</strain>
    </source>
</reference>
<gene>
    <name evidence="1" type="ORF">BBAD15_g12065</name>
</gene>